<dbReference type="GO" id="GO:0016020">
    <property type="term" value="C:membrane"/>
    <property type="evidence" value="ECO:0007669"/>
    <property type="project" value="UniProtKB-SubCell"/>
</dbReference>
<evidence type="ECO:0000256" key="5">
    <source>
        <dbReference type="SAM" id="Phobius"/>
    </source>
</evidence>
<evidence type="ECO:0000256" key="3">
    <source>
        <dbReference type="ARBA" id="ARBA00022989"/>
    </source>
</evidence>
<dbReference type="RefSeq" id="WP_193178883.1">
    <property type="nucleotide sequence ID" value="NZ_JACVXA010000001.1"/>
</dbReference>
<comment type="subcellular location">
    <subcellularLocation>
        <location evidence="1">Membrane</location>
    </subcellularLocation>
</comment>
<dbReference type="PANTHER" id="PTHR35371:SF1">
    <property type="entry name" value="BLR7753 PROTEIN"/>
    <property type="match status" value="1"/>
</dbReference>
<gene>
    <name evidence="6" type="ORF">ICN82_00610</name>
</gene>
<dbReference type="Proteomes" id="UP000609121">
    <property type="component" value="Unassembled WGS sequence"/>
</dbReference>
<organism evidence="6 7">
    <name type="scientific">Mangrovicoccus algicola</name>
    <dbReference type="NCBI Taxonomy" id="2771008"/>
    <lineage>
        <taxon>Bacteria</taxon>
        <taxon>Pseudomonadati</taxon>
        <taxon>Pseudomonadota</taxon>
        <taxon>Alphaproteobacteria</taxon>
        <taxon>Rhodobacterales</taxon>
        <taxon>Paracoccaceae</taxon>
        <taxon>Mangrovicoccus</taxon>
    </lineage>
</organism>
<dbReference type="InterPro" id="IPR023352">
    <property type="entry name" value="MAPEG-like_dom_sf"/>
</dbReference>
<protein>
    <submittedName>
        <fullName evidence="6">MAPEG family protein</fullName>
    </submittedName>
</protein>
<keyword evidence="3 5" id="KW-1133">Transmembrane helix</keyword>
<dbReference type="EMBL" id="JACVXA010000001">
    <property type="protein sequence ID" value="MBE3636700.1"/>
    <property type="molecule type" value="Genomic_DNA"/>
</dbReference>
<evidence type="ECO:0000313" key="7">
    <source>
        <dbReference type="Proteomes" id="UP000609121"/>
    </source>
</evidence>
<keyword evidence="4 5" id="KW-0472">Membrane</keyword>
<dbReference type="InterPro" id="IPR001129">
    <property type="entry name" value="Membr-assoc_MAPEG"/>
</dbReference>
<dbReference type="Gene3D" id="1.20.120.550">
    <property type="entry name" value="Membrane associated eicosanoid/glutathione metabolism-like domain"/>
    <property type="match status" value="1"/>
</dbReference>
<evidence type="ECO:0000256" key="1">
    <source>
        <dbReference type="ARBA" id="ARBA00004370"/>
    </source>
</evidence>
<comment type="caution">
    <text evidence="6">The sequence shown here is derived from an EMBL/GenBank/DDBJ whole genome shotgun (WGS) entry which is preliminary data.</text>
</comment>
<feature type="transmembrane region" description="Helical" evidence="5">
    <location>
        <begin position="66"/>
        <end position="94"/>
    </location>
</feature>
<reference evidence="6" key="1">
    <citation type="submission" date="2020-09" db="EMBL/GenBank/DDBJ databases">
        <title>A novel bacterium of genus Mangrovicoccus, isolated from South China Sea.</title>
        <authorList>
            <person name="Huang H."/>
            <person name="Mo K."/>
            <person name="Hu Y."/>
        </authorList>
    </citation>
    <scope>NUCLEOTIDE SEQUENCE</scope>
    <source>
        <strain evidence="6">HB182678</strain>
    </source>
</reference>
<dbReference type="SUPFAM" id="SSF161084">
    <property type="entry name" value="MAPEG domain-like"/>
    <property type="match status" value="1"/>
</dbReference>
<accession>A0A8J6YSH5</accession>
<evidence type="ECO:0000313" key="6">
    <source>
        <dbReference type="EMBL" id="MBE3636700.1"/>
    </source>
</evidence>
<dbReference type="PANTHER" id="PTHR35371">
    <property type="entry name" value="INNER MEMBRANE PROTEIN"/>
    <property type="match status" value="1"/>
</dbReference>
<keyword evidence="7" id="KW-1185">Reference proteome</keyword>
<dbReference type="AlphaFoldDB" id="A0A8J6YSH5"/>
<sequence length="132" mass="14056">MTAELTALVLAALLQCLQFLLVAIPANRELGPGVTMGPRDDGPLAERVSPRTARLARALQNHFEGLILFAIAVTAVTLGDAASTLTAACAWIYLAARILYVPAYYCGLSPWRSCIWSAGWLATVVMLVAALL</sequence>
<feature type="transmembrane region" description="Helical" evidence="5">
    <location>
        <begin position="114"/>
        <end position="131"/>
    </location>
</feature>
<proteinExistence type="predicted"/>
<dbReference type="Pfam" id="PF01124">
    <property type="entry name" value="MAPEG"/>
    <property type="match status" value="1"/>
</dbReference>
<keyword evidence="2 5" id="KW-0812">Transmembrane</keyword>
<evidence type="ECO:0000256" key="4">
    <source>
        <dbReference type="ARBA" id="ARBA00023136"/>
    </source>
</evidence>
<evidence type="ECO:0000256" key="2">
    <source>
        <dbReference type="ARBA" id="ARBA00022692"/>
    </source>
</evidence>
<name>A0A8J6YSH5_9RHOB</name>